<keyword evidence="1" id="KW-0472">Membrane</keyword>
<keyword evidence="1" id="KW-1133">Transmembrane helix</keyword>
<dbReference type="EMBL" id="CABWMV010000006">
    <property type="protein sequence ID" value="VXC51303.1"/>
    <property type="molecule type" value="Genomic_DNA"/>
</dbReference>
<reference evidence="2 3" key="1">
    <citation type="submission" date="2019-10" db="EMBL/GenBank/DDBJ databases">
        <authorList>
            <person name="Karimi E."/>
        </authorList>
    </citation>
    <scope>NUCLEOTIDE SEQUENCE [LARGE SCALE GENOMIC DNA]</scope>
    <source>
        <strain evidence="2 3">Sphingobacterium sp. 8BC</strain>
    </source>
</reference>
<proteinExistence type="predicted"/>
<keyword evidence="1" id="KW-0812">Transmembrane</keyword>
<gene>
    <name evidence="2" type="ORF">SPHINGO8BC_140080</name>
</gene>
<dbReference type="AlphaFoldDB" id="A0A653Z882"/>
<protein>
    <submittedName>
        <fullName evidence="2">Uncharacterized protein</fullName>
    </submittedName>
</protein>
<organism evidence="2 3">
    <name type="scientific">Sphingobacterium multivorum</name>
    <dbReference type="NCBI Taxonomy" id="28454"/>
    <lineage>
        <taxon>Bacteria</taxon>
        <taxon>Pseudomonadati</taxon>
        <taxon>Bacteroidota</taxon>
        <taxon>Sphingobacteriia</taxon>
        <taxon>Sphingobacteriales</taxon>
        <taxon>Sphingobacteriaceae</taxon>
        <taxon>Sphingobacterium</taxon>
    </lineage>
</organism>
<evidence type="ECO:0000313" key="3">
    <source>
        <dbReference type="Proteomes" id="UP000432350"/>
    </source>
</evidence>
<accession>A0A653Z882</accession>
<evidence type="ECO:0000313" key="2">
    <source>
        <dbReference type="EMBL" id="VXC51303.1"/>
    </source>
</evidence>
<name>A0A653Z882_SPHMU</name>
<evidence type="ECO:0000256" key="1">
    <source>
        <dbReference type="SAM" id="Phobius"/>
    </source>
</evidence>
<dbReference type="Proteomes" id="UP000432350">
    <property type="component" value="Unassembled WGS sequence"/>
</dbReference>
<sequence>MCFTAVILINDNLQASQRTKRNVIHARIVTFMICIVLHIKSNLSKFDKNKFTIQPIYMKLILFICLFFATQAIFGQNISVVQTTNKQYKP</sequence>
<feature type="transmembrane region" description="Helical" evidence="1">
    <location>
        <begin position="60"/>
        <end position="80"/>
    </location>
</feature>
<feature type="transmembrane region" description="Helical" evidence="1">
    <location>
        <begin position="22"/>
        <end position="39"/>
    </location>
</feature>